<evidence type="ECO:0000256" key="8">
    <source>
        <dbReference type="ARBA" id="ARBA00023237"/>
    </source>
</evidence>
<dbReference type="InterPro" id="IPR051544">
    <property type="entry name" value="TPS_OM_transporter"/>
</dbReference>
<gene>
    <name evidence="10" type="ORF">HUE57_07030</name>
</gene>
<comment type="similarity">
    <text evidence="2">Belongs to the TPS (TC 1.B.20) family.</text>
</comment>
<evidence type="ECO:0000313" key="10">
    <source>
        <dbReference type="EMBL" id="QKQ26063.1"/>
    </source>
</evidence>
<evidence type="ECO:0000259" key="9">
    <source>
        <dbReference type="PROSITE" id="PS51779"/>
    </source>
</evidence>
<dbReference type="InterPro" id="IPR034746">
    <property type="entry name" value="POTRA"/>
</dbReference>
<evidence type="ECO:0000256" key="7">
    <source>
        <dbReference type="ARBA" id="ARBA00023136"/>
    </source>
</evidence>
<evidence type="ECO:0000256" key="1">
    <source>
        <dbReference type="ARBA" id="ARBA00004442"/>
    </source>
</evidence>
<keyword evidence="3" id="KW-0813">Transport</keyword>
<dbReference type="GO" id="GO:0008320">
    <property type="term" value="F:protein transmembrane transporter activity"/>
    <property type="evidence" value="ECO:0007669"/>
    <property type="project" value="TreeGrafter"/>
</dbReference>
<evidence type="ECO:0000313" key="11">
    <source>
        <dbReference type="Proteomes" id="UP000509658"/>
    </source>
</evidence>
<dbReference type="Pfam" id="PF03865">
    <property type="entry name" value="ShlB"/>
    <property type="match status" value="1"/>
</dbReference>
<feature type="domain" description="POTRA" evidence="9">
    <location>
        <begin position="41"/>
        <end position="116"/>
    </location>
</feature>
<dbReference type="PANTHER" id="PTHR34597:SF3">
    <property type="entry name" value="OUTER MEMBRANE TRANSPORTER CDIB"/>
    <property type="match status" value="1"/>
</dbReference>
<evidence type="ECO:0000256" key="5">
    <source>
        <dbReference type="ARBA" id="ARBA00022692"/>
    </source>
</evidence>
<dbReference type="GO" id="GO:0009279">
    <property type="term" value="C:cell outer membrane"/>
    <property type="evidence" value="ECO:0007669"/>
    <property type="project" value="UniProtKB-SubCell"/>
</dbReference>
<evidence type="ECO:0000256" key="6">
    <source>
        <dbReference type="ARBA" id="ARBA00022927"/>
    </source>
</evidence>
<dbReference type="Gene3D" id="3.10.20.310">
    <property type="entry name" value="membrane protein fhac"/>
    <property type="match status" value="1"/>
</dbReference>
<keyword evidence="11" id="KW-1185">Reference proteome</keyword>
<dbReference type="GO" id="GO:0098046">
    <property type="term" value="C:type V protein secretion system complex"/>
    <property type="evidence" value="ECO:0007669"/>
    <property type="project" value="TreeGrafter"/>
</dbReference>
<keyword evidence="6" id="KW-0653">Protein transport</keyword>
<accession>A0A6N0HUH7</accession>
<protein>
    <submittedName>
        <fullName evidence="10">ShlB/FhaC/HecB family hemolysin secretion/activation protein</fullName>
    </submittedName>
</protein>
<keyword evidence="7" id="KW-0472">Membrane</keyword>
<proteinExistence type="inferred from homology"/>
<dbReference type="RefSeq" id="WP_174672956.1">
    <property type="nucleotide sequence ID" value="NZ_CP054491.1"/>
</dbReference>
<reference evidence="10 11" key="1">
    <citation type="submission" date="2020-05" db="EMBL/GenBank/DDBJ databases">
        <title>Horizontal transmission and recombination maintain forever young bacterial symbiont genomes.</title>
        <authorList>
            <person name="Russell S.L."/>
            <person name="Pepper-Tunick E."/>
            <person name="Svedberg J."/>
            <person name="Byrne A."/>
            <person name="Ruelas Castillo J."/>
            <person name="Vollmers C."/>
            <person name="Beinart R.A."/>
            <person name="Corbett-Detig R."/>
        </authorList>
    </citation>
    <scope>NUCLEOTIDE SEQUENCE [LARGE SCALE GENOMIC DNA]</scope>
    <source>
        <strain evidence="10">Santa_Monica_outfall</strain>
    </source>
</reference>
<dbReference type="Pfam" id="PF08479">
    <property type="entry name" value="POTRA_2"/>
    <property type="match status" value="1"/>
</dbReference>
<organism evidence="10 11">
    <name type="scientific">Candidatus Reidiella endopervernicosa</name>
    <dbReference type="NCBI Taxonomy" id="2738883"/>
    <lineage>
        <taxon>Bacteria</taxon>
        <taxon>Pseudomonadati</taxon>
        <taxon>Pseudomonadota</taxon>
        <taxon>Gammaproteobacteria</taxon>
        <taxon>Candidatus Reidiella</taxon>
    </lineage>
</organism>
<keyword evidence="8" id="KW-0998">Cell outer membrane</keyword>
<dbReference type="KEGG" id="rev:HUE57_07030"/>
<name>A0A6N0HUH7_9GAMM</name>
<comment type="subcellular location">
    <subcellularLocation>
        <location evidence="1">Cell outer membrane</location>
    </subcellularLocation>
</comment>
<dbReference type="InterPro" id="IPR005565">
    <property type="entry name" value="Hemolysn_activator_HlyB_C"/>
</dbReference>
<keyword evidence="4" id="KW-1134">Transmembrane beta strand</keyword>
<evidence type="ECO:0000256" key="3">
    <source>
        <dbReference type="ARBA" id="ARBA00022448"/>
    </source>
</evidence>
<keyword evidence="5" id="KW-0812">Transmembrane</keyword>
<dbReference type="Gene3D" id="2.40.160.50">
    <property type="entry name" value="membrane protein fhac: a member of the omp85/tpsb transporter family"/>
    <property type="match status" value="1"/>
</dbReference>
<evidence type="ECO:0000256" key="4">
    <source>
        <dbReference type="ARBA" id="ARBA00022452"/>
    </source>
</evidence>
<dbReference type="AlphaFoldDB" id="A0A6N0HUH7"/>
<dbReference type="PANTHER" id="PTHR34597">
    <property type="entry name" value="SLR1661 PROTEIN"/>
    <property type="match status" value="1"/>
</dbReference>
<dbReference type="GO" id="GO:0046819">
    <property type="term" value="P:protein secretion by the type V secretion system"/>
    <property type="evidence" value="ECO:0007669"/>
    <property type="project" value="TreeGrafter"/>
</dbReference>
<evidence type="ECO:0000256" key="2">
    <source>
        <dbReference type="ARBA" id="ARBA00009055"/>
    </source>
</evidence>
<sequence>MPGVVDRPQDELRVAPVSPSTEVTDGVADFREPENGNEVVANVSRVSFQGNTVFKSKALEELAQPYLGSQMTKSDLAHLKYEIAKAYFKKGYILVKVVTPPQNISSGTLLVKVYEGKVGEIRLQGKGVSHAMARARMHEVDSGDIFNERDAEEITRNVDDLHGVKGSLSVAPGKKAGTTDLVMNVTDVYDDYQQISVDSYGSELTGKTTVGGIFHLSNLIGIGEQYGLKLRYSEDGFYSYDINTDLPLPLGTTSIEASYFGSDNDIGGDLAGLGASGETERFRIGFKASPVNTMRHKFTVRGGYEAREHISYLFDIEETHDSLRKLYGELGYTHRSARAAFHLGARVNAGLDGLGGDERYEADASRFAGDPEAIIFQPSVYLAFIPTPKDRINVFAYGQYADEITLSSDLFSIGGYGSVRGFRTSKETGEHGAAATIDYTHTFTPGEGWSFAVGPFYDIGHVDGKIDGAIVDETLHSAGLSMELKATVAGTSRLRFDVAMPLGDYNDPLVDDATFYARFSQRF</sequence>
<dbReference type="PROSITE" id="PS51779">
    <property type="entry name" value="POTRA"/>
    <property type="match status" value="1"/>
</dbReference>
<dbReference type="EMBL" id="CP054491">
    <property type="protein sequence ID" value="QKQ26063.1"/>
    <property type="molecule type" value="Genomic_DNA"/>
</dbReference>
<dbReference type="Proteomes" id="UP000509658">
    <property type="component" value="Chromosome"/>
</dbReference>
<dbReference type="InterPro" id="IPR013686">
    <property type="entry name" value="Polypept-transport_assoc_ShlB"/>
</dbReference>